<evidence type="ECO:0000256" key="1">
    <source>
        <dbReference type="SAM" id="MobiDB-lite"/>
    </source>
</evidence>
<feature type="chain" id="PRO_5007526877" evidence="2">
    <location>
        <begin position="18"/>
        <end position="259"/>
    </location>
</feature>
<reference evidence="3" key="1">
    <citation type="journal article" date="2016" name="Gigascience">
        <title>De novo construction of an expanded transcriptome assembly for the western tarnished plant bug, Lygus hesperus.</title>
        <authorList>
            <person name="Tassone E.E."/>
            <person name="Geib S.M."/>
            <person name="Hall B."/>
            <person name="Fabrick J.A."/>
            <person name="Brent C.S."/>
            <person name="Hull J.J."/>
        </authorList>
    </citation>
    <scope>NUCLEOTIDE SEQUENCE</scope>
</reference>
<feature type="signal peptide" evidence="2">
    <location>
        <begin position="1"/>
        <end position="17"/>
    </location>
</feature>
<feature type="region of interest" description="Disordered" evidence="1">
    <location>
        <begin position="140"/>
        <end position="159"/>
    </location>
</feature>
<dbReference type="AlphaFoldDB" id="A0A146L0Y6"/>
<sequence length="259" mass="30207">MLIRVLAVFAFVAVVSAGHFLEHKREYEFVKKQHGQHKRVFEFVKKCPECAGLKRDLHQLDQQTKAQKRRLDSLLTKIARNSKVWMAKHLEHVKKEADLRAFYYTHVKQITIKIQEAKALISKLKEQRRKVAAALKAAKRRGREQATQPGSHHGGFWGGPIIKLRPKIEEPEEYHINGIPEYRHEQIIPQPMPYLKPEFYPGPGPVHRPHHPHRRFPSFGPQHHTSHRSPKVDIKLHVQAQRNLEGHPQQDYFDNPIDG</sequence>
<organism evidence="3">
    <name type="scientific">Lygus hesperus</name>
    <name type="common">Western plant bug</name>
    <dbReference type="NCBI Taxonomy" id="30085"/>
    <lineage>
        <taxon>Eukaryota</taxon>
        <taxon>Metazoa</taxon>
        <taxon>Ecdysozoa</taxon>
        <taxon>Arthropoda</taxon>
        <taxon>Hexapoda</taxon>
        <taxon>Insecta</taxon>
        <taxon>Pterygota</taxon>
        <taxon>Neoptera</taxon>
        <taxon>Paraneoptera</taxon>
        <taxon>Hemiptera</taxon>
        <taxon>Heteroptera</taxon>
        <taxon>Panheteroptera</taxon>
        <taxon>Cimicomorpha</taxon>
        <taxon>Miridae</taxon>
        <taxon>Mirini</taxon>
        <taxon>Lygus</taxon>
    </lineage>
</organism>
<keyword evidence="2" id="KW-0732">Signal</keyword>
<dbReference type="EMBL" id="GDHC01017603">
    <property type="protein sequence ID" value="JAQ01026.1"/>
    <property type="molecule type" value="Transcribed_RNA"/>
</dbReference>
<accession>A0A146L0Y6</accession>
<protein>
    <submittedName>
        <fullName evidence="3">Uncharacterized protein</fullName>
    </submittedName>
</protein>
<proteinExistence type="predicted"/>
<gene>
    <name evidence="3" type="ORF">g.44607</name>
</gene>
<evidence type="ECO:0000313" key="3">
    <source>
        <dbReference type="EMBL" id="JAQ01026.1"/>
    </source>
</evidence>
<name>A0A146L0Y6_LYGHE</name>
<evidence type="ECO:0000256" key="2">
    <source>
        <dbReference type="SAM" id="SignalP"/>
    </source>
</evidence>